<feature type="region of interest" description="Disordered" evidence="1">
    <location>
        <begin position="271"/>
        <end position="400"/>
    </location>
</feature>
<feature type="compositionally biased region" description="Polar residues" evidence="1">
    <location>
        <begin position="484"/>
        <end position="494"/>
    </location>
</feature>
<organism evidence="2 3">
    <name type="scientific">Adineta ricciae</name>
    <name type="common">Rotifer</name>
    <dbReference type="NCBI Taxonomy" id="249248"/>
    <lineage>
        <taxon>Eukaryota</taxon>
        <taxon>Metazoa</taxon>
        <taxon>Spiralia</taxon>
        <taxon>Gnathifera</taxon>
        <taxon>Rotifera</taxon>
        <taxon>Eurotatoria</taxon>
        <taxon>Bdelloidea</taxon>
        <taxon>Adinetida</taxon>
        <taxon>Adinetidae</taxon>
        <taxon>Adineta</taxon>
    </lineage>
</organism>
<dbReference type="AlphaFoldDB" id="A0A813YSP8"/>
<accession>A0A813YSP8</accession>
<feature type="compositionally biased region" description="Low complexity" evidence="1">
    <location>
        <begin position="665"/>
        <end position="683"/>
    </location>
</feature>
<name>A0A813YSP8_ADIRI</name>
<feature type="compositionally biased region" description="Low complexity" evidence="1">
    <location>
        <begin position="274"/>
        <end position="287"/>
    </location>
</feature>
<reference evidence="2" key="1">
    <citation type="submission" date="2021-02" db="EMBL/GenBank/DDBJ databases">
        <authorList>
            <person name="Nowell W R."/>
        </authorList>
    </citation>
    <scope>NUCLEOTIDE SEQUENCE</scope>
</reference>
<dbReference type="SUPFAM" id="SSF158639">
    <property type="entry name" value="ENT-like"/>
    <property type="match status" value="1"/>
</dbReference>
<feature type="compositionally biased region" description="Acidic residues" evidence="1">
    <location>
        <begin position="364"/>
        <end position="376"/>
    </location>
</feature>
<feature type="compositionally biased region" description="Polar residues" evidence="1">
    <location>
        <begin position="624"/>
        <end position="633"/>
    </location>
</feature>
<feature type="region of interest" description="Disordered" evidence="1">
    <location>
        <begin position="484"/>
        <end position="506"/>
    </location>
</feature>
<dbReference type="Proteomes" id="UP000663852">
    <property type="component" value="Unassembled WGS sequence"/>
</dbReference>
<feature type="region of interest" description="Disordered" evidence="1">
    <location>
        <begin position="135"/>
        <end position="154"/>
    </location>
</feature>
<dbReference type="EMBL" id="CAJNOJ010000030">
    <property type="protein sequence ID" value="CAF0889132.1"/>
    <property type="molecule type" value="Genomic_DNA"/>
</dbReference>
<feature type="compositionally biased region" description="Basic and acidic residues" evidence="1">
    <location>
        <begin position="136"/>
        <end position="145"/>
    </location>
</feature>
<evidence type="ECO:0000313" key="2">
    <source>
        <dbReference type="EMBL" id="CAF0889132.1"/>
    </source>
</evidence>
<feature type="compositionally biased region" description="Polar residues" evidence="1">
    <location>
        <begin position="690"/>
        <end position="704"/>
    </location>
</feature>
<evidence type="ECO:0000313" key="3">
    <source>
        <dbReference type="Proteomes" id="UP000663852"/>
    </source>
</evidence>
<dbReference type="Gene3D" id="1.10.1240.40">
    <property type="entry name" value="ENT domain"/>
    <property type="match status" value="1"/>
</dbReference>
<proteinExistence type="predicted"/>
<dbReference type="OrthoDB" id="10035579at2759"/>
<feature type="compositionally biased region" description="Polar residues" evidence="1">
    <location>
        <begin position="340"/>
        <end position="363"/>
    </location>
</feature>
<feature type="region of interest" description="Disordered" evidence="1">
    <location>
        <begin position="624"/>
        <end position="653"/>
    </location>
</feature>
<feature type="region of interest" description="Disordered" evidence="1">
    <location>
        <begin position="665"/>
        <end position="706"/>
    </location>
</feature>
<sequence>MRETKAIYSFESTRGTHTLYRILLRIQGDSDDNNMNTTGGVNKAAKLIRPDQATMVIMYRTRPRRQSMNYIDSRISSEFMNEDMENETLQCRSTATIENMGVNSCSAFGAQGNITDDKLTLLPVLQDTLTITQERQTSEAKHTPYDEQLSSSTSSTMNWDMKTNYICPTVVHHSTNNSNNNNYVNLTECVLQTSPATTIMETPQTTKLNNDDSIGNNTQQQSTKQNFTNFANTDLNGSKVIRLVRAKQATKRKSSLDTLIEVVQKELLRVNGQSNSTSPSSSPPHYSQTRSTTILSSSKAVQSQQQQRSTVSTVLPSSHPSSLTSQSNRSFKAARKRVNQHFTNPKRTTSNQNRSKSFSSNNDEFTDDLDLSNEDDMNNHHDEQHQSSNESLEQTEPSTENIEEIVRETVDRLVAITLLHNAPFIVNMITGTPGNGVNTTAESKAVTNTVNTNTTSTAKTSTTTSSSDYYRTDLALLSSTASELRSSMQQSSPLKQPIVIQPNPSTDLSKPSTLFVTPRVLNIQTVVPKPTTNIQIGNTKIILVSSSTTAATGNSPNQHSQQCLVNNSPVKLVKLTPTLPKNVQIVIPSRTSNESRSTTTTTTIRPLSTLTTCSMDQIPQAAQEVTITTSPNLNKPRRRSSSTTPTDKPVGKILRPIAKVLPVYSSNNSTHANNSSSNTNTSAKSDDLSKSMSLHFQQRPSTTHGPMIYRMTSMNPNVPVFRVRATTNPTSSTIKADTKPISVATAASMCYEPKPTHSTATTSGSVSVVACFKTTKKRNKILKERH</sequence>
<feature type="compositionally biased region" description="Polar residues" evidence="1">
    <location>
        <begin position="386"/>
        <end position="400"/>
    </location>
</feature>
<gene>
    <name evidence="2" type="ORF">EDS130_LOCUS9188</name>
</gene>
<protein>
    <submittedName>
        <fullName evidence="2">Uncharacterized protein</fullName>
    </submittedName>
</protein>
<feature type="compositionally biased region" description="Low complexity" evidence="1">
    <location>
        <begin position="296"/>
        <end position="327"/>
    </location>
</feature>
<comment type="caution">
    <text evidence="2">The sequence shown here is derived from an EMBL/GenBank/DDBJ whole genome shotgun (WGS) entry which is preliminary data.</text>
</comment>
<dbReference type="InterPro" id="IPR036142">
    <property type="entry name" value="ENT_dom-like_sf"/>
</dbReference>
<evidence type="ECO:0000256" key="1">
    <source>
        <dbReference type="SAM" id="MobiDB-lite"/>
    </source>
</evidence>